<name>N6VXX6_9GAMM</name>
<comment type="caution">
    <text evidence="2">The sequence shown here is derived from an EMBL/GenBank/DDBJ whole genome shotgun (WGS) entry which is preliminary data.</text>
</comment>
<evidence type="ECO:0000313" key="2">
    <source>
        <dbReference type="EMBL" id="ENO15130.1"/>
    </source>
</evidence>
<dbReference type="HOGENOM" id="CLU_019171_0_0_6"/>
<dbReference type="RefSeq" id="WP_004579426.1">
    <property type="nucleotide sequence ID" value="NZ_AP028878.1"/>
</dbReference>
<keyword evidence="3" id="KW-1185">Reference proteome</keyword>
<evidence type="ECO:0000256" key="1">
    <source>
        <dbReference type="SAM" id="Phobius"/>
    </source>
</evidence>
<dbReference type="Pfam" id="PF11067">
    <property type="entry name" value="DUF2868"/>
    <property type="match status" value="1"/>
</dbReference>
<dbReference type="eggNOG" id="ENOG5032R7W">
    <property type="taxonomic scope" value="Bacteria"/>
</dbReference>
<organism evidence="2 3">
    <name type="scientific">Marinobacter nanhaiticus D15-8W</name>
    <dbReference type="NCBI Taxonomy" id="626887"/>
    <lineage>
        <taxon>Bacteria</taxon>
        <taxon>Pseudomonadati</taxon>
        <taxon>Pseudomonadota</taxon>
        <taxon>Gammaproteobacteria</taxon>
        <taxon>Pseudomonadales</taxon>
        <taxon>Marinobacteraceae</taxon>
        <taxon>Marinobacter</taxon>
    </lineage>
</organism>
<protein>
    <submittedName>
        <fullName evidence="2">DUF2868 domain-containing protein</fullName>
    </submittedName>
</protein>
<dbReference type="OrthoDB" id="7056210at2"/>
<dbReference type="STRING" id="626887.J057_07266"/>
<keyword evidence="1" id="KW-1133">Transmembrane helix</keyword>
<dbReference type="EMBL" id="APLQ01000011">
    <property type="protein sequence ID" value="ENO15130.1"/>
    <property type="molecule type" value="Genomic_DNA"/>
</dbReference>
<feature type="transmembrane region" description="Helical" evidence="1">
    <location>
        <begin position="102"/>
        <end position="127"/>
    </location>
</feature>
<reference evidence="2 3" key="1">
    <citation type="journal article" date="2013" name="Genome Announc.">
        <title>Genome Sequence of the Polycyclic Aromatic Hydrocarbon-Degrading Bacterium Strain Marinobacter nanhaiticus D15-8WT.</title>
        <authorList>
            <person name="Cui Z."/>
            <person name="Gao W."/>
            <person name="Li Q."/>
            <person name="Xu G."/>
            <person name="Zheng L."/>
        </authorList>
    </citation>
    <scope>NUCLEOTIDE SEQUENCE [LARGE SCALE GENOMIC DNA]</scope>
    <source>
        <strain evidence="2 3">D15-8W</strain>
    </source>
</reference>
<dbReference type="InterPro" id="IPR021296">
    <property type="entry name" value="DUF2868"/>
</dbReference>
<sequence length="461" mass="51373">MSKSPVTLLLDFDDQVRRDQNQSALFLHRRDRRYALDCRAQRRKPSLAGWLDHIDAHRLEQNQPDTRLQRWRRLSLWLLPVGALLGVLTMLGLLFYDGSQQINVTVIIGFVALQGLLALATTVQALVGWRPWGRLLSPGRENHGPTTALDLLQPQLAACTAQQTALAFTIAGLLTLLAMVVVQDLAFGWSTTLRTSADSYGALVQGLSRPWSLLWPAAVPSMELVEQTQFFRLGDPRVSEPARYGDWWPFVCMFWLTYAVLPRLLLTVFARVHLRMQARRLLRLHPGRPSLMHRFATPTVETTGASGEGQTVPLHQPEDQLHSLPASGALIRWAGAARDADAVRTLLDGPNPRIVDAGGTASLAEDRAVLDELAELPGPVILLARAWEPPTGELADFIQEARRSWSRNRLLALVPIGGEQPLEASSTRQLAQWQRFVERQKDANLWICQLPAPDLEACQNG</sequence>
<accession>N6VXX6</accession>
<evidence type="ECO:0000313" key="3">
    <source>
        <dbReference type="Proteomes" id="UP000013165"/>
    </source>
</evidence>
<keyword evidence="1" id="KW-0812">Transmembrane</keyword>
<keyword evidence="1" id="KW-0472">Membrane</keyword>
<feature type="transmembrane region" description="Helical" evidence="1">
    <location>
        <begin position="247"/>
        <end position="270"/>
    </location>
</feature>
<proteinExistence type="predicted"/>
<dbReference type="AlphaFoldDB" id="N6VXX6"/>
<dbReference type="PATRIC" id="fig|626887.3.peg.1440"/>
<gene>
    <name evidence="2" type="ORF">J057_07266</name>
</gene>
<feature type="transmembrane region" description="Helical" evidence="1">
    <location>
        <begin position="165"/>
        <end position="189"/>
    </location>
</feature>
<feature type="transmembrane region" description="Helical" evidence="1">
    <location>
        <begin position="76"/>
        <end position="96"/>
    </location>
</feature>
<dbReference type="Proteomes" id="UP000013165">
    <property type="component" value="Unassembled WGS sequence"/>
</dbReference>